<dbReference type="AlphaFoldDB" id="A0A2T0WG87"/>
<gene>
    <name evidence="2" type="ORF">CLW00_11165</name>
</gene>
<comment type="caution">
    <text evidence="2">The sequence shown here is derived from an EMBL/GenBank/DDBJ whole genome shotgun (WGS) entry which is preliminary data.</text>
</comment>
<dbReference type="OrthoDB" id="833919at2"/>
<organism evidence="2 3">
    <name type="scientific">Mongoliibacter ruber</name>
    <dbReference type="NCBI Taxonomy" id="1750599"/>
    <lineage>
        <taxon>Bacteria</taxon>
        <taxon>Pseudomonadati</taxon>
        <taxon>Bacteroidota</taxon>
        <taxon>Cytophagia</taxon>
        <taxon>Cytophagales</taxon>
        <taxon>Cyclobacteriaceae</taxon>
        <taxon>Mongoliibacter</taxon>
    </lineage>
</organism>
<keyword evidence="3" id="KW-1185">Reference proteome</keyword>
<evidence type="ECO:0000256" key="1">
    <source>
        <dbReference type="SAM" id="SignalP"/>
    </source>
</evidence>
<sequence length="438" mass="49150">MRLMRFPALILFLLLISQVAQAQLERATRSSMYVNFGRTGANLREFNLMLQDKGLTPMRKSYSNFGFGYQTRFNDFILGLEVLQSSGPASNFNGYEIDYRSTRFLLNVGFSFTEEGPFQLIHYMAIGSGSLNFQMLRESDANSIDAFLQQPQQGFILRDGNIQKSSLNMTGFLTEIGFHTSYDFPIPGRDESLEILARFGYAFSPFEDSWNLNGINFGAAQAGAFFRVGAGITLPDHNFFYRDASIGAHLIYGLNFTTPDALNSNLEENGLQPFSGRPNNIGLKILGFNRNKLYGVDFYNLGLSGQANETMNHNLNSVRIYGNAGLILFDLRNIEVGVLGGLGYGNLRYTLYSPNKPDFPSLFEQPDFDGYVRSAGLMGKPELMVTYALPTNRGNFYDIIFGVHAGYELPLTPYNFLGLPMFKYMANPYLQFTLGIRP</sequence>
<feature type="signal peptide" evidence="1">
    <location>
        <begin position="1"/>
        <end position="22"/>
    </location>
</feature>
<accession>A0A2T0WG87</accession>
<evidence type="ECO:0000313" key="2">
    <source>
        <dbReference type="EMBL" id="PRY85723.1"/>
    </source>
</evidence>
<protein>
    <recommendedName>
        <fullName evidence="4">DUF5723 domain-containing protein</fullName>
    </recommendedName>
</protein>
<proteinExistence type="predicted"/>
<feature type="chain" id="PRO_5015469372" description="DUF5723 domain-containing protein" evidence="1">
    <location>
        <begin position="23"/>
        <end position="438"/>
    </location>
</feature>
<dbReference type="EMBL" id="PVTR01000011">
    <property type="protein sequence ID" value="PRY85723.1"/>
    <property type="molecule type" value="Genomic_DNA"/>
</dbReference>
<evidence type="ECO:0008006" key="4">
    <source>
        <dbReference type="Google" id="ProtNLM"/>
    </source>
</evidence>
<name>A0A2T0WG87_9BACT</name>
<keyword evidence="1" id="KW-0732">Signal</keyword>
<evidence type="ECO:0000313" key="3">
    <source>
        <dbReference type="Proteomes" id="UP000238157"/>
    </source>
</evidence>
<dbReference type="Proteomes" id="UP000238157">
    <property type="component" value="Unassembled WGS sequence"/>
</dbReference>
<reference evidence="2 3" key="1">
    <citation type="submission" date="2018-03" db="EMBL/GenBank/DDBJ databases">
        <title>Genomic Encyclopedia of Archaeal and Bacterial Type Strains, Phase II (KMG-II): from individual species to whole genera.</title>
        <authorList>
            <person name="Goeker M."/>
        </authorList>
    </citation>
    <scope>NUCLEOTIDE SEQUENCE [LARGE SCALE GENOMIC DNA]</scope>
    <source>
        <strain evidence="2 3">DSM 27929</strain>
    </source>
</reference>